<keyword evidence="1" id="KW-0732">Signal</keyword>
<name>A0A4Z2DQD5_SCHJA</name>
<evidence type="ECO:0000256" key="1">
    <source>
        <dbReference type="SAM" id="SignalP"/>
    </source>
</evidence>
<dbReference type="EMBL" id="SKCS01000070">
    <property type="protein sequence ID" value="TNN18622.1"/>
    <property type="molecule type" value="Genomic_DNA"/>
</dbReference>
<dbReference type="Proteomes" id="UP000311919">
    <property type="component" value="Unassembled WGS sequence"/>
</dbReference>
<evidence type="ECO:0000313" key="2">
    <source>
        <dbReference type="EMBL" id="TNN18622.1"/>
    </source>
</evidence>
<gene>
    <name evidence="2" type="ORF">EWB00_010099</name>
</gene>
<feature type="chain" id="PRO_5021259374" evidence="1">
    <location>
        <begin position="26"/>
        <end position="214"/>
    </location>
</feature>
<protein>
    <submittedName>
        <fullName evidence="2">Uncharacterized protein</fullName>
    </submittedName>
</protein>
<keyword evidence="3" id="KW-1185">Reference proteome</keyword>
<dbReference type="AlphaFoldDB" id="A0A4Z2DQD5"/>
<dbReference type="OrthoDB" id="6326264at2759"/>
<sequence length="214" mass="24249">MDSPLFCCIILTKYLFILFLDNIGAMSTLPSYVNSFYLTDIHFLGSYDTIRITENRLHLENMKFSISYGKITIKTVGILPSGEVYLGDSFIQGDPIRSIRVVDGKSTKKLLSVYNGNNIFSIVWYDLRYCKSNPREEATFHLFIHPNGTLQFGFEFASDRTPTCDMILEVTDGFYNGSKDKNGEIVSAHRTHIIAYPSYLMQTGKVFTSTPLAN</sequence>
<accession>A0A4Z2DQD5</accession>
<comment type="caution">
    <text evidence="2">The sequence shown here is derived from an EMBL/GenBank/DDBJ whole genome shotgun (WGS) entry which is preliminary data.</text>
</comment>
<proteinExistence type="predicted"/>
<feature type="signal peptide" evidence="1">
    <location>
        <begin position="1"/>
        <end position="25"/>
    </location>
</feature>
<reference evidence="2 3" key="1">
    <citation type="submission" date="2019-03" db="EMBL/GenBank/DDBJ databases">
        <title>An improved genome assembly of the fluke Schistosoma japonicum.</title>
        <authorList>
            <person name="Hu W."/>
            <person name="Luo F."/>
            <person name="Yin M."/>
            <person name="Mo X."/>
            <person name="Sun C."/>
            <person name="Wu Q."/>
            <person name="Zhu B."/>
            <person name="Xiang M."/>
            <person name="Wang J."/>
            <person name="Wang Y."/>
            <person name="Zhang T."/>
            <person name="Xu B."/>
            <person name="Zheng H."/>
            <person name="Feng Z."/>
        </authorList>
    </citation>
    <scope>NUCLEOTIDE SEQUENCE [LARGE SCALE GENOMIC DNA]</scope>
    <source>
        <strain evidence="2">HuSjv2</strain>
        <tissue evidence="2">Worms</tissue>
    </source>
</reference>
<evidence type="ECO:0000313" key="3">
    <source>
        <dbReference type="Proteomes" id="UP000311919"/>
    </source>
</evidence>
<organism evidence="2 3">
    <name type="scientific">Schistosoma japonicum</name>
    <name type="common">Blood fluke</name>
    <dbReference type="NCBI Taxonomy" id="6182"/>
    <lineage>
        <taxon>Eukaryota</taxon>
        <taxon>Metazoa</taxon>
        <taxon>Spiralia</taxon>
        <taxon>Lophotrochozoa</taxon>
        <taxon>Platyhelminthes</taxon>
        <taxon>Trematoda</taxon>
        <taxon>Digenea</taxon>
        <taxon>Strigeidida</taxon>
        <taxon>Schistosomatoidea</taxon>
        <taxon>Schistosomatidae</taxon>
        <taxon>Schistosoma</taxon>
    </lineage>
</organism>